<name>A0A016WZD1_9BILA</name>
<feature type="chain" id="PRO_5001492194" description="Granulins domain-containing protein" evidence="5">
    <location>
        <begin position="23"/>
        <end position="84"/>
    </location>
</feature>
<comment type="subcellular location">
    <subcellularLocation>
        <location evidence="1">Secreted</location>
    </subcellularLocation>
</comment>
<evidence type="ECO:0000256" key="4">
    <source>
        <dbReference type="ARBA" id="ARBA00023157"/>
    </source>
</evidence>
<evidence type="ECO:0000256" key="2">
    <source>
        <dbReference type="ARBA" id="ARBA00010093"/>
    </source>
</evidence>
<proteinExistence type="inferred from homology"/>
<organism evidence="7 8">
    <name type="scientific">Ancylostoma ceylanicum</name>
    <dbReference type="NCBI Taxonomy" id="53326"/>
    <lineage>
        <taxon>Eukaryota</taxon>
        <taxon>Metazoa</taxon>
        <taxon>Ecdysozoa</taxon>
        <taxon>Nematoda</taxon>
        <taxon>Chromadorea</taxon>
        <taxon>Rhabditida</taxon>
        <taxon>Rhabditina</taxon>
        <taxon>Rhabditomorpha</taxon>
        <taxon>Strongyloidea</taxon>
        <taxon>Ancylostomatidae</taxon>
        <taxon>Ancylostomatinae</taxon>
        <taxon>Ancylostoma</taxon>
    </lineage>
</organism>
<keyword evidence="3" id="KW-0964">Secreted</keyword>
<dbReference type="PANTHER" id="PTHR12274:SF3">
    <property type="entry name" value="PROGRANULIN"/>
    <property type="match status" value="1"/>
</dbReference>
<evidence type="ECO:0000256" key="5">
    <source>
        <dbReference type="SAM" id="SignalP"/>
    </source>
</evidence>
<protein>
    <recommendedName>
        <fullName evidence="6">Granulins domain-containing protein</fullName>
    </recommendedName>
</protein>
<feature type="domain" description="Granulins" evidence="6">
    <location>
        <begin position="28"/>
        <end position="79"/>
    </location>
</feature>
<keyword evidence="8" id="KW-1185">Reference proteome</keyword>
<dbReference type="GO" id="GO:0005576">
    <property type="term" value="C:extracellular region"/>
    <property type="evidence" value="ECO:0007669"/>
    <property type="project" value="UniProtKB-SubCell"/>
</dbReference>
<dbReference type="SMART" id="SM00277">
    <property type="entry name" value="GRAN"/>
    <property type="match status" value="1"/>
</dbReference>
<dbReference type="AlphaFoldDB" id="A0A016WZD1"/>
<dbReference type="SUPFAM" id="SSF57277">
    <property type="entry name" value="Granulin repeat"/>
    <property type="match status" value="1"/>
</dbReference>
<dbReference type="InterPro" id="IPR039036">
    <property type="entry name" value="Granulin_fam"/>
</dbReference>
<dbReference type="InterPro" id="IPR037277">
    <property type="entry name" value="Granulin_sf"/>
</dbReference>
<feature type="signal peptide" evidence="5">
    <location>
        <begin position="1"/>
        <end position="22"/>
    </location>
</feature>
<dbReference type="InterPro" id="IPR000118">
    <property type="entry name" value="Granulin"/>
</dbReference>
<dbReference type="PANTHER" id="PTHR12274">
    <property type="entry name" value="GRANULIN"/>
    <property type="match status" value="1"/>
</dbReference>
<evidence type="ECO:0000256" key="3">
    <source>
        <dbReference type="ARBA" id="ARBA00022525"/>
    </source>
</evidence>
<sequence>MLLFHMVAILCIFLSQHYAIKAAEPNLCDAKGTLQCENYQTCCTFANGEYGCCPFTAANCCPSTDFCCPAGFRCGNSSCLRMDM</sequence>
<dbReference type="EMBL" id="JARK01000063">
    <property type="protein sequence ID" value="EYC44388.1"/>
    <property type="molecule type" value="Genomic_DNA"/>
</dbReference>
<evidence type="ECO:0000313" key="8">
    <source>
        <dbReference type="Proteomes" id="UP000024635"/>
    </source>
</evidence>
<dbReference type="Gene3D" id="2.10.25.160">
    <property type="entry name" value="Granulin"/>
    <property type="match status" value="1"/>
</dbReference>
<reference evidence="8" key="1">
    <citation type="journal article" date="2015" name="Nat. Genet.">
        <title>The genome and transcriptome of the zoonotic hookworm Ancylostoma ceylanicum identify infection-specific gene families.</title>
        <authorList>
            <person name="Schwarz E.M."/>
            <person name="Hu Y."/>
            <person name="Antoshechkin I."/>
            <person name="Miller M.M."/>
            <person name="Sternberg P.W."/>
            <person name="Aroian R.V."/>
        </authorList>
    </citation>
    <scope>NUCLEOTIDE SEQUENCE</scope>
    <source>
        <strain evidence="8">HY135</strain>
    </source>
</reference>
<dbReference type="Proteomes" id="UP000024635">
    <property type="component" value="Unassembled WGS sequence"/>
</dbReference>
<dbReference type="OrthoDB" id="5854875at2759"/>
<dbReference type="Pfam" id="PF00396">
    <property type="entry name" value="Granulin"/>
    <property type="match status" value="1"/>
</dbReference>
<comment type="caution">
    <text evidence="7">The sequence shown here is derived from an EMBL/GenBank/DDBJ whole genome shotgun (WGS) entry which is preliminary data.</text>
</comment>
<keyword evidence="4" id="KW-1015">Disulfide bond</keyword>
<comment type="similarity">
    <text evidence="2">Belongs to the granulin family.</text>
</comment>
<evidence type="ECO:0000259" key="6">
    <source>
        <dbReference type="SMART" id="SM00277"/>
    </source>
</evidence>
<gene>
    <name evidence="7" type="primary">Acey_s0463.g1917</name>
    <name evidence="7" type="ORF">Y032_0463g1917</name>
</gene>
<evidence type="ECO:0000313" key="7">
    <source>
        <dbReference type="EMBL" id="EYC44388.1"/>
    </source>
</evidence>
<accession>A0A016WZD1</accession>
<keyword evidence="5" id="KW-0732">Signal</keyword>
<evidence type="ECO:0000256" key="1">
    <source>
        <dbReference type="ARBA" id="ARBA00004613"/>
    </source>
</evidence>